<organism evidence="1">
    <name type="scientific">uncultured Caudovirales phage</name>
    <dbReference type="NCBI Taxonomy" id="2100421"/>
    <lineage>
        <taxon>Viruses</taxon>
        <taxon>Duplodnaviria</taxon>
        <taxon>Heunggongvirae</taxon>
        <taxon>Uroviricota</taxon>
        <taxon>Caudoviricetes</taxon>
        <taxon>Peduoviridae</taxon>
        <taxon>Maltschvirus</taxon>
        <taxon>Maltschvirus maltsch</taxon>
    </lineage>
</organism>
<dbReference type="EMBL" id="LR798343">
    <property type="protein sequence ID" value="CAB5225454.1"/>
    <property type="molecule type" value="Genomic_DNA"/>
</dbReference>
<evidence type="ECO:0000313" key="1">
    <source>
        <dbReference type="EMBL" id="CAB4157040.1"/>
    </source>
</evidence>
<sequence length="75" mass="8070">MTDNPETTGAAIIASALARAEFAAYLADRLLMFPLAPQPGDTLEQHAECLRASYARVIVEALNMDPASARRPPVM</sequence>
<reference evidence="1" key="1">
    <citation type="submission" date="2020-04" db="EMBL/GenBank/DDBJ databases">
        <authorList>
            <person name="Chiriac C."/>
            <person name="Salcher M."/>
            <person name="Ghai R."/>
            <person name="Kavagutti S V."/>
        </authorList>
    </citation>
    <scope>NUCLEOTIDE SEQUENCE</scope>
</reference>
<accession>A0A6J5NBF5</accession>
<name>A0A6J5NBF5_9CAUD</name>
<proteinExistence type="predicted"/>
<dbReference type="EMBL" id="LR796648">
    <property type="protein sequence ID" value="CAB4157040.1"/>
    <property type="molecule type" value="Genomic_DNA"/>
</dbReference>
<protein>
    <submittedName>
        <fullName evidence="1">Uncharacterized protein</fullName>
    </submittedName>
</protein>
<gene>
    <name evidence="1" type="ORF">UFOVP675_68</name>
    <name evidence="2" type="ORF">UFOVP747_31</name>
</gene>
<evidence type="ECO:0000313" key="2">
    <source>
        <dbReference type="EMBL" id="CAB5225454.1"/>
    </source>
</evidence>